<feature type="compositionally biased region" description="Low complexity" evidence="3">
    <location>
        <begin position="32"/>
        <end position="54"/>
    </location>
</feature>
<dbReference type="GO" id="GO:0005737">
    <property type="term" value="C:cytoplasm"/>
    <property type="evidence" value="ECO:0007669"/>
    <property type="project" value="TreeGrafter"/>
</dbReference>
<dbReference type="InterPro" id="IPR011009">
    <property type="entry name" value="Kinase-like_dom_sf"/>
</dbReference>
<organism evidence="5 6">
    <name type="scientific">Hesseltinella vesiculosa</name>
    <dbReference type="NCBI Taxonomy" id="101127"/>
    <lineage>
        <taxon>Eukaryota</taxon>
        <taxon>Fungi</taxon>
        <taxon>Fungi incertae sedis</taxon>
        <taxon>Mucoromycota</taxon>
        <taxon>Mucoromycotina</taxon>
        <taxon>Mucoromycetes</taxon>
        <taxon>Mucorales</taxon>
        <taxon>Cunninghamellaceae</taxon>
        <taxon>Hesseltinella</taxon>
    </lineage>
</organism>
<dbReference type="InterPro" id="IPR000719">
    <property type="entry name" value="Prot_kinase_dom"/>
</dbReference>
<keyword evidence="6" id="KW-1185">Reference proteome</keyword>
<dbReference type="STRING" id="101127.A0A1X2GDN7"/>
<sequence>MGSINYDPVQKLSTIIEESDIVVSGQSGFGSGPSSPETTPHSTSRQKRQTTSSQHAWEKNGDLQSIPLPALPANDSGHSSSTSSASSAAGAIATLSSSSVSPASNTTSSSSESAISYHPPPSWPIHPPRIEESLKVERLLDEGAAKRRFAKMVQGTHRFRQKHQHPVDIDLVFDQQDNVHQVLLWSHGNLQCHAFEGNAQYIPPELAFRRSSYGDVADVWVLGISLYRMLVGKYPFDASNDRRLFKKMHHGDFTLPGFLSDDAKDLLRRMLAPDRTRASIDLVAFHPWLKTEPPACSSTLVTDDDTPLPCPPTSPHPSSTKQQRRWSSLSSLMHWTSSSSLKIDHGQVSVGALHNNRKRPSASTPLSASPLPKKILVLIVRGPYPPPCKPYRDLYHHPTTSFFK</sequence>
<proteinExistence type="predicted"/>
<dbReference type="GO" id="GO:0005524">
    <property type="term" value="F:ATP binding"/>
    <property type="evidence" value="ECO:0007669"/>
    <property type="project" value="UniProtKB-KW"/>
</dbReference>
<dbReference type="PANTHER" id="PTHR24346">
    <property type="entry name" value="MAP/MICROTUBULE AFFINITY-REGULATING KINASE"/>
    <property type="match status" value="1"/>
</dbReference>
<gene>
    <name evidence="5" type="ORF">DM01DRAFT_1375593</name>
</gene>
<keyword evidence="5" id="KW-0418">Kinase</keyword>
<feature type="domain" description="Protein kinase" evidence="4">
    <location>
        <begin position="1"/>
        <end position="289"/>
    </location>
</feature>
<name>A0A1X2GDN7_9FUNG</name>
<dbReference type="GO" id="GO:0035556">
    <property type="term" value="P:intracellular signal transduction"/>
    <property type="evidence" value="ECO:0007669"/>
    <property type="project" value="TreeGrafter"/>
</dbReference>
<evidence type="ECO:0000256" key="3">
    <source>
        <dbReference type="SAM" id="MobiDB-lite"/>
    </source>
</evidence>
<dbReference type="OrthoDB" id="410920at2759"/>
<evidence type="ECO:0000256" key="1">
    <source>
        <dbReference type="ARBA" id="ARBA00022741"/>
    </source>
</evidence>
<dbReference type="AlphaFoldDB" id="A0A1X2GDN7"/>
<dbReference type="PANTHER" id="PTHR24346:SF30">
    <property type="entry name" value="MATERNAL EMBRYONIC LEUCINE ZIPPER KINASE"/>
    <property type="match status" value="1"/>
</dbReference>
<protein>
    <submittedName>
        <fullName evidence="5">Kinase-like protein</fullName>
    </submittedName>
</protein>
<dbReference type="GO" id="GO:0004674">
    <property type="term" value="F:protein serine/threonine kinase activity"/>
    <property type="evidence" value="ECO:0007669"/>
    <property type="project" value="TreeGrafter"/>
</dbReference>
<feature type="compositionally biased region" description="Pro residues" evidence="3">
    <location>
        <begin position="118"/>
        <end position="127"/>
    </location>
</feature>
<dbReference type="EMBL" id="MCGT01000021">
    <property type="protein sequence ID" value="ORX51342.1"/>
    <property type="molecule type" value="Genomic_DNA"/>
</dbReference>
<comment type="caution">
    <text evidence="5">The sequence shown here is derived from an EMBL/GenBank/DDBJ whole genome shotgun (WGS) entry which is preliminary data.</text>
</comment>
<dbReference type="SUPFAM" id="SSF56112">
    <property type="entry name" value="Protein kinase-like (PK-like)"/>
    <property type="match status" value="1"/>
</dbReference>
<evidence type="ECO:0000313" key="6">
    <source>
        <dbReference type="Proteomes" id="UP000242146"/>
    </source>
</evidence>
<dbReference type="PROSITE" id="PS50011">
    <property type="entry name" value="PROTEIN_KINASE_DOM"/>
    <property type="match status" value="1"/>
</dbReference>
<evidence type="ECO:0000259" key="4">
    <source>
        <dbReference type="PROSITE" id="PS50011"/>
    </source>
</evidence>
<feature type="compositionally biased region" description="Low complexity" evidence="3">
    <location>
        <begin position="76"/>
        <end position="117"/>
    </location>
</feature>
<keyword evidence="5" id="KW-0808">Transferase</keyword>
<feature type="region of interest" description="Disordered" evidence="3">
    <location>
        <begin position="23"/>
        <end position="128"/>
    </location>
</feature>
<feature type="region of interest" description="Disordered" evidence="3">
    <location>
        <begin position="299"/>
        <end position="325"/>
    </location>
</feature>
<reference evidence="5 6" key="1">
    <citation type="submission" date="2016-07" db="EMBL/GenBank/DDBJ databases">
        <title>Pervasive Adenine N6-methylation of Active Genes in Fungi.</title>
        <authorList>
            <consortium name="DOE Joint Genome Institute"/>
            <person name="Mondo S.J."/>
            <person name="Dannebaum R.O."/>
            <person name="Kuo R.C."/>
            <person name="Labutti K."/>
            <person name="Haridas S."/>
            <person name="Kuo A."/>
            <person name="Salamov A."/>
            <person name="Ahrendt S.R."/>
            <person name="Lipzen A."/>
            <person name="Sullivan W."/>
            <person name="Andreopoulos W.B."/>
            <person name="Clum A."/>
            <person name="Lindquist E."/>
            <person name="Daum C."/>
            <person name="Ramamoorthy G.K."/>
            <person name="Gryganskyi A."/>
            <person name="Culley D."/>
            <person name="Magnuson J.K."/>
            <person name="James T.Y."/>
            <person name="O'Malley M.A."/>
            <person name="Stajich J.E."/>
            <person name="Spatafora J.W."/>
            <person name="Visel A."/>
            <person name="Grigoriev I.V."/>
        </authorList>
    </citation>
    <scope>NUCLEOTIDE SEQUENCE [LARGE SCALE GENOMIC DNA]</scope>
    <source>
        <strain evidence="5 6">NRRL 3301</strain>
    </source>
</reference>
<dbReference type="SMART" id="SM00220">
    <property type="entry name" value="S_TKc"/>
    <property type="match status" value="1"/>
</dbReference>
<evidence type="ECO:0000256" key="2">
    <source>
        <dbReference type="ARBA" id="ARBA00022840"/>
    </source>
</evidence>
<evidence type="ECO:0000313" key="5">
    <source>
        <dbReference type="EMBL" id="ORX51342.1"/>
    </source>
</evidence>
<dbReference type="Pfam" id="PF00069">
    <property type="entry name" value="Pkinase"/>
    <property type="match status" value="1"/>
</dbReference>
<keyword evidence="1" id="KW-0547">Nucleotide-binding</keyword>
<dbReference type="Gene3D" id="1.10.510.10">
    <property type="entry name" value="Transferase(Phosphotransferase) domain 1"/>
    <property type="match status" value="1"/>
</dbReference>
<accession>A0A1X2GDN7</accession>
<dbReference type="Proteomes" id="UP000242146">
    <property type="component" value="Unassembled WGS sequence"/>
</dbReference>
<keyword evidence="2" id="KW-0067">ATP-binding</keyword>